<evidence type="ECO:0000313" key="7">
    <source>
        <dbReference type="EMBL" id="TSD14670.1"/>
    </source>
</evidence>
<dbReference type="OrthoDB" id="15305at2157"/>
<dbReference type="GO" id="GO:0043953">
    <property type="term" value="P:protein transport by the Tat complex"/>
    <property type="evidence" value="ECO:0007669"/>
    <property type="project" value="UniProtKB-UniRule"/>
</dbReference>
<organism evidence="7 8">
    <name type="scientific">Haloglomus irregulare</name>
    <dbReference type="NCBI Taxonomy" id="2234134"/>
    <lineage>
        <taxon>Archaea</taxon>
        <taxon>Methanobacteriati</taxon>
        <taxon>Methanobacteriota</taxon>
        <taxon>Stenosarchaea group</taxon>
        <taxon>Halobacteria</taxon>
        <taxon>Halobacteriales</taxon>
        <taxon>Natronomonadaceae</taxon>
        <taxon>Haloglomus</taxon>
    </lineage>
</organism>
<feature type="transmembrane region" description="Helical" evidence="5">
    <location>
        <begin position="538"/>
        <end position="558"/>
    </location>
</feature>
<evidence type="ECO:0000256" key="3">
    <source>
        <dbReference type="ARBA" id="ARBA00022989"/>
    </source>
</evidence>
<feature type="transmembrane region" description="Helical" evidence="5">
    <location>
        <begin position="740"/>
        <end position="763"/>
    </location>
</feature>
<dbReference type="PANTHER" id="PTHR30371">
    <property type="entry name" value="SEC-INDEPENDENT PROTEIN TRANSLOCASE PROTEIN TATC"/>
    <property type="match status" value="1"/>
</dbReference>
<keyword evidence="2 5" id="KW-0812">Transmembrane</keyword>
<dbReference type="GO" id="GO:0033281">
    <property type="term" value="C:TAT protein transport complex"/>
    <property type="evidence" value="ECO:0007669"/>
    <property type="project" value="UniProtKB-UniRule"/>
</dbReference>
<dbReference type="EMBL" id="QMDX01000003">
    <property type="protein sequence ID" value="TSD14670.1"/>
    <property type="molecule type" value="Genomic_DNA"/>
</dbReference>
<feature type="transmembrane region" description="Helical" evidence="5">
    <location>
        <begin position="229"/>
        <end position="247"/>
    </location>
</feature>
<feature type="transmembrane region" description="Helical" evidence="5">
    <location>
        <begin position="681"/>
        <end position="705"/>
    </location>
</feature>
<keyword evidence="5" id="KW-0813">Transport</keyword>
<feature type="region of interest" description="Disordered" evidence="6">
    <location>
        <begin position="472"/>
        <end position="497"/>
    </location>
</feature>
<comment type="subcellular location">
    <subcellularLocation>
        <location evidence="5">Cell membrane</location>
        <topology evidence="5">Multi-pass membrane protein</topology>
    </subcellularLocation>
    <subcellularLocation>
        <location evidence="1">Membrane</location>
        <topology evidence="1">Multi-pass membrane protein</topology>
    </subcellularLocation>
</comment>
<dbReference type="HAMAP" id="MF_00902">
    <property type="entry name" value="TatC"/>
    <property type="match status" value="1"/>
</dbReference>
<feature type="compositionally biased region" description="Low complexity" evidence="6">
    <location>
        <begin position="488"/>
        <end position="497"/>
    </location>
</feature>
<feature type="transmembrane region" description="Helical" evidence="5">
    <location>
        <begin position="120"/>
        <end position="140"/>
    </location>
</feature>
<dbReference type="InParanoid" id="A0A554NCC6"/>
<dbReference type="InterPro" id="IPR002033">
    <property type="entry name" value="TatC"/>
</dbReference>
<evidence type="ECO:0000313" key="8">
    <source>
        <dbReference type="Proteomes" id="UP000319894"/>
    </source>
</evidence>
<dbReference type="RefSeq" id="WP_144261388.1">
    <property type="nucleotide sequence ID" value="NZ_QMDX01000003.1"/>
</dbReference>
<evidence type="ECO:0000256" key="2">
    <source>
        <dbReference type="ARBA" id="ARBA00022692"/>
    </source>
</evidence>
<feature type="transmembrane region" description="Helical" evidence="5">
    <location>
        <begin position="168"/>
        <end position="194"/>
    </location>
</feature>
<evidence type="ECO:0000256" key="4">
    <source>
        <dbReference type="ARBA" id="ARBA00023136"/>
    </source>
</evidence>
<evidence type="ECO:0000256" key="6">
    <source>
        <dbReference type="SAM" id="MobiDB-lite"/>
    </source>
</evidence>
<feature type="transmembrane region" description="Helical" evidence="5">
    <location>
        <begin position="77"/>
        <end position="100"/>
    </location>
</feature>
<dbReference type="Proteomes" id="UP000319894">
    <property type="component" value="Unassembled WGS sequence"/>
</dbReference>
<dbReference type="GO" id="GO:0009977">
    <property type="term" value="F:proton motive force dependent protein transmembrane transporter activity"/>
    <property type="evidence" value="ECO:0007669"/>
    <property type="project" value="TreeGrafter"/>
</dbReference>
<comment type="subunit">
    <text evidence="5">Forms a complex with TatA.</text>
</comment>
<keyword evidence="8" id="KW-1185">Reference proteome</keyword>
<gene>
    <name evidence="5" type="primary">tatC</name>
    <name evidence="7" type="ORF">DP107_06715</name>
</gene>
<comment type="function">
    <text evidence="5">Part of the twin-arginine translocation (Tat) system that transports large folded proteins containing a characteristic twin-arginine motif in their signal peptide across membranes.</text>
</comment>
<evidence type="ECO:0000256" key="5">
    <source>
        <dbReference type="HAMAP-Rule" id="MF_00902"/>
    </source>
</evidence>
<feature type="transmembrane region" description="Helical" evidence="5">
    <location>
        <begin position="268"/>
        <end position="288"/>
    </location>
</feature>
<proteinExistence type="inferred from homology"/>
<feature type="region of interest" description="Disordered" evidence="6">
    <location>
        <begin position="379"/>
        <end position="403"/>
    </location>
</feature>
<name>A0A554NCC6_9EURY</name>
<dbReference type="PANTHER" id="PTHR30371:SF0">
    <property type="entry name" value="SEC-INDEPENDENT PROTEIN TRANSLOCASE PROTEIN TATC, CHLOROPLASTIC-RELATED"/>
    <property type="match status" value="1"/>
</dbReference>
<comment type="caution">
    <text evidence="7">The sequence shown here is derived from an EMBL/GenBank/DDBJ whole genome shotgun (WGS) entry which is preliminary data.</text>
</comment>
<feature type="transmembrane region" description="Helical" evidence="5">
    <location>
        <begin position="599"/>
        <end position="620"/>
    </location>
</feature>
<feature type="transmembrane region" description="Helical" evidence="5">
    <location>
        <begin position="34"/>
        <end position="57"/>
    </location>
</feature>
<feature type="transmembrane region" description="Helical" evidence="5">
    <location>
        <begin position="206"/>
        <end position="223"/>
    </location>
</feature>
<dbReference type="PRINTS" id="PR01840">
    <property type="entry name" value="TATCFAMILY"/>
</dbReference>
<feature type="transmembrane region" description="Helical" evidence="5">
    <location>
        <begin position="632"/>
        <end position="656"/>
    </location>
</feature>
<keyword evidence="3 5" id="KW-1133">Transmembrane helix</keyword>
<dbReference type="AlphaFoldDB" id="A0A554NCC6"/>
<accession>A0A554NCC6</accession>
<feature type="compositionally biased region" description="Low complexity" evidence="6">
    <location>
        <begin position="385"/>
        <end position="399"/>
    </location>
</feature>
<keyword evidence="5" id="KW-1003">Cell membrane</keyword>
<sequence length="781" mass="82213">MSSYVDEDTAAAIDSGRATAGAMLRQVQKHLQKVFILFVIGLMGTIYLLRNFVWARLKADLNVQEDIVVVAVTPFDVILLQVKIGLLVGVIVALPLLLYYSRDALKERGIWPRGIPRWKVGTVAGFSGLLFTGGVAYGYGVFFPTAFQFLAQNAVDSGFTPTYSIVKWAQFIILLSLSFGLAAQLPLAMSALSYSGVVPYTTFRDYWRHAVVGLYAVGALFTPPDPLTQLLWATPLIVLYAVSLQISKFVVTAKLSSERLGARNVARANWNTVAGAAAVAGAATYFGYRAVLGGAADSVVPQVNAGLTVLDRYVATGRLRPPSQWTPDPVFGLDPAVALALGAAVVALGAALGALAYHLVAAVDEIIAAEGGLKAVERGRTPSVTSDSGAAPASTGAPGEIDLSELDAGGIRAAPIEAFADMAEDEAVSLASEAMGEDDPDRAEAILDRFDEAQELAEADPVEAGATAAAANDVGQPAGTGPGADEPGVNAGAEEAGVGTRTAAGVANAFTEDETDEEDIGGYLYDIQFIVESLTSKAFLIVGLFMIVLAASFSALYLGGIGMLKQEFVSRVPSQVIDPESINIVALHPVEVLVFEIKVSVIFAVVATLPVLLYYAWPAMRERGLAAGNRNVLLLWGGLTTLGLVVGSAVGFLYVAPNVISWLVADALGANMVIAYQINSFGWLVFFTTVGVGLLFDIPVTMYLFHRGGLVPYRTQLGRWREVSVLVLGGAAIFTPKSVFSMFIVGIPVLLAYLAGLALLYAVTLGGRRGGPKPPVAEPSD</sequence>
<dbReference type="Pfam" id="PF00902">
    <property type="entry name" value="TatC"/>
    <property type="match status" value="2"/>
</dbReference>
<keyword evidence="5" id="KW-0811">Translocation</keyword>
<protein>
    <recommendedName>
        <fullName evidence="5">Sec-independent protein translocase protein TatC</fullName>
    </recommendedName>
</protein>
<feature type="transmembrane region" description="Helical" evidence="5">
    <location>
        <begin position="717"/>
        <end position="734"/>
    </location>
</feature>
<reference evidence="7 8" key="1">
    <citation type="submission" date="2018-06" db="EMBL/GenBank/DDBJ databases">
        <title>Natronomonas sp. F16-60 a new haloarchaeon isolated from a solar saltern of Isla Cristina, Huelva, Spain.</title>
        <authorList>
            <person name="Duran-Viseras A."/>
            <person name="Sanchez-Porro C."/>
            <person name="Ventosa A."/>
        </authorList>
    </citation>
    <scope>NUCLEOTIDE SEQUENCE [LARGE SCALE GENOMIC DNA]</scope>
    <source>
        <strain evidence="7 8">F16-60</strain>
    </source>
</reference>
<comment type="caution">
    <text evidence="5">Lacks conserved residue(s) required for the propagation of feature annotation.</text>
</comment>
<evidence type="ECO:0000256" key="1">
    <source>
        <dbReference type="ARBA" id="ARBA00004141"/>
    </source>
</evidence>
<keyword evidence="5" id="KW-0653">Protein transport</keyword>
<comment type="similarity">
    <text evidence="5">Belongs to the TatC family.</text>
</comment>
<keyword evidence="4 5" id="KW-0472">Membrane</keyword>
<dbReference type="GO" id="GO:0065002">
    <property type="term" value="P:intracellular protein transmembrane transport"/>
    <property type="evidence" value="ECO:0007669"/>
    <property type="project" value="TreeGrafter"/>
</dbReference>
<feature type="transmembrane region" description="Helical" evidence="5">
    <location>
        <begin position="336"/>
        <end position="357"/>
    </location>
</feature>